<keyword evidence="1" id="KW-0732">Signal</keyword>
<accession>A0A6G0ZB43</accession>
<keyword evidence="3" id="KW-1185">Reference proteome</keyword>
<proteinExistence type="predicted"/>
<evidence type="ECO:0000313" key="3">
    <source>
        <dbReference type="Proteomes" id="UP000478052"/>
    </source>
</evidence>
<sequence length="61" mass="6837">MDGGGIYNATCPIPRGVYKLSGLDTAIFSSANFPKTFFFGSYKFRLFYTKNNEVYGCFILS</sequence>
<comment type="caution">
    <text evidence="2">The sequence shown here is derived from an EMBL/GenBank/DDBJ whole genome shotgun (WGS) entry which is preliminary data.</text>
</comment>
<evidence type="ECO:0000256" key="1">
    <source>
        <dbReference type="ARBA" id="ARBA00022729"/>
    </source>
</evidence>
<dbReference type="AlphaFoldDB" id="A0A6G0ZB43"/>
<protein>
    <submittedName>
        <fullName evidence="2">Uncharacterized protein</fullName>
    </submittedName>
</protein>
<organism evidence="2 3">
    <name type="scientific">Aphis craccivora</name>
    <name type="common">Cowpea aphid</name>
    <dbReference type="NCBI Taxonomy" id="307492"/>
    <lineage>
        <taxon>Eukaryota</taxon>
        <taxon>Metazoa</taxon>
        <taxon>Ecdysozoa</taxon>
        <taxon>Arthropoda</taxon>
        <taxon>Hexapoda</taxon>
        <taxon>Insecta</taxon>
        <taxon>Pterygota</taxon>
        <taxon>Neoptera</taxon>
        <taxon>Paraneoptera</taxon>
        <taxon>Hemiptera</taxon>
        <taxon>Sternorrhyncha</taxon>
        <taxon>Aphidomorpha</taxon>
        <taxon>Aphidoidea</taxon>
        <taxon>Aphididae</taxon>
        <taxon>Aphidini</taxon>
        <taxon>Aphis</taxon>
        <taxon>Aphis</taxon>
    </lineage>
</organism>
<dbReference type="Gene3D" id="2.70.220.10">
    <property type="entry name" value="Ganglioside GM2 activator"/>
    <property type="match status" value="1"/>
</dbReference>
<dbReference type="Proteomes" id="UP000478052">
    <property type="component" value="Unassembled WGS sequence"/>
</dbReference>
<name>A0A6G0ZB43_APHCR</name>
<reference evidence="2 3" key="1">
    <citation type="submission" date="2019-08" db="EMBL/GenBank/DDBJ databases">
        <title>Whole genome of Aphis craccivora.</title>
        <authorList>
            <person name="Voronova N.V."/>
            <person name="Shulinski R.S."/>
            <person name="Bandarenka Y.V."/>
            <person name="Zhorov D.G."/>
            <person name="Warner D."/>
        </authorList>
    </citation>
    <scope>NUCLEOTIDE SEQUENCE [LARGE SCALE GENOMIC DNA]</scope>
    <source>
        <strain evidence="2">180601</strain>
        <tissue evidence="2">Whole Body</tissue>
    </source>
</reference>
<dbReference type="InterPro" id="IPR036846">
    <property type="entry name" value="GM2-AP_sf"/>
</dbReference>
<dbReference type="EMBL" id="VUJU01000881">
    <property type="protein sequence ID" value="KAF0767852.1"/>
    <property type="molecule type" value="Genomic_DNA"/>
</dbReference>
<evidence type="ECO:0000313" key="2">
    <source>
        <dbReference type="EMBL" id="KAF0767852.1"/>
    </source>
</evidence>
<gene>
    <name evidence="2" type="ORF">FWK35_00025647</name>
</gene>